<dbReference type="Gene3D" id="1.10.287.130">
    <property type="match status" value="1"/>
</dbReference>
<gene>
    <name evidence="10" type="ORF">Sps_00576</name>
</gene>
<dbReference type="InterPro" id="IPR005467">
    <property type="entry name" value="His_kinase_dom"/>
</dbReference>
<keyword evidence="11" id="KW-1185">Reference proteome</keyword>
<dbReference type="Proteomes" id="UP000189545">
    <property type="component" value="Chromosome"/>
</dbReference>
<dbReference type="PANTHER" id="PTHR43547:SF2">
    <property type="entry name" value="HYBRID SIGNAL TRANSDUCTION HISTIDINE KINASE C"/>
    <property type="match status" value="1"/>
</dbReference>
<evidence type="ECO:0000256" key="5">
    <source>
        <dbReference type="ARBA" id="ARBA00022679"/>
    </source>
</evidence>
<feature type="domain" description="HAMP" evidence="9">
    <location>
        <begin position="507"/>
        <end position="562"/>
    </location>
</feature>
<keyword evidence="4" id="KW-0597">Phosphoprotein</keyword>
<dbReference type="PROSITE" id="PS50885">
    <property type="entry name" value="HAMP"/>
    <property type="match status" value="1"/>
</dbReference>
<dbReference type="InterPro" id="IPR003660">
    <property type="entry name" value="HAMP_dom"/>
</dbReference>
<organism evidence="10 11">
    <name type="scientific">Shewanella psychrophila</name>
    <dbReference type="NCBI Taxonomy" id="225848"/>
    <lineage>
        <taxon>Bacteria</taxon>
        <taxon>Pseudomonadati</taxon>
        <taxon>Pseudomonadota</taxon>
        <taxon>Gammaproteobacteria</taxon>
        <taxon>Alteromonadales</taxon>
        <taxon>Shewanellaceae</taxon>
        <taxon>Shewanella</taxon>
    </lineage>
</organism>
<dbReference type="NCBIfam" id="TIGR03785">
    <property type="entry name" value="marine_sort_HK"/>
    <property type="match status" value="1"/>
</dbReference>
<dbReference type="EMBL" id="CP014782">
    <property type="protein sequence ID" value="AQS35774.1"/>
    <property type="molecule type" value="Genomic_DNA"/>
</dbReference>
<dbReference type="CDD" id="cd00075">
    <property type="entry name" value="HATPase"/>
    <property type="match status" value="1"/>
</dbReference>
<dbReference type="CDD" id="cd00082">
    <property type="entry name" value="HisKA"/>
    <property type="match status" value="1"/>
</dbReference>
<dbReference type="SMART" id="SM00388">
    <property type="entry name" value="HisKA"/>
    <property type="match status" value="1"/>
</dbReference>
<evidence type="ECO:0000256" key="6">
    <source>
        <dbReference type="ARBA" id="ARBA00022777"/>
    </source>
</evidence>
<dbReference type="Gene3D" id="3.30.565.10">
    <property type="entry name" value="Histidine kinase-like ATPase, C-terminal domain"/>
    <property type="match status" value="1"/>
</dbReference>
<dbReference type="STRING" id="225848.Sps_00576"/>
<proteinExistence type="predicted"/>
<evidence type="ECO:0000313" key="11">
    <source>
        <dbReference type="Proteomes" id="UP000189545"/>
    </source>
</evidence>
<evidence type="ECO:0000256" key="1">
    <source>
        <dbReference type="ARBA" id="ARBA00000085"/>
    </source>
</evidence>
<feature type="domain" description="Histidine kinase" evidence="8">
    <location>
        <begin position="570"/>
        <end position="797"/>
    </location>
</feature>
<keyword evidence="5" id="KW-0808">Transferase</keyword>
<sequence>MLYRLLDIRAKASMYAFLIVSETKNRMRKHWAWLKAKIIKVTPASFSTISKKLTEHFMNLKYKLSKFHPPIGLRSKVAILSLFLLCLPWLGYQYVWEMEKYLRYGQEKTLEGTTQALATALHERPSLFDIQASFLTQVEQGRDLYAYPLAGAIQLDGRLHDWASYRHRSINYGEDHQIFKRLADAPLNVSFNHMVGKYAGFLYAFFEVTDPSVIYRGTNSLKIDVNDHLAIATLAPDGKFKRYIIATQEDGWVSSYELPEDPKKRMPVTPELKIQGKWVKTRVGYNVEIRMPLDMVGSKLGFAIYDVNDKKTRILDAIVGTSAIDDVESLGTVLVPSPEIESIIKGMSHNSSRIWVVDKHGRVLAKSGDIRTSSSVWTRTVQDTPDDSFWGHFKRDYLHRFYYKILTTPPKDFIDSLQDSTVLKGSHIKNALAGRQGSTWRLTPDNKAVILAAASPIWIDDKVMGVVIAEETTHGIRTLRNKALEKLFNVILTIMSMGTLALFFFASSISSRIRKLRDEAEEAIDSQGRIRKTIQGSEVRDEIGDLSRSFASIVGRLGQYTHYLENMSSRLSHELRTPVAVVRSSLEHLSLQQLDPDTRKYVDRAEEGVSRLNMILNNMSEATRLEESLSQAEVDIFPLSKVISGCMQGYQLTYPNKEFLVSVTQEPLTMSGVPEYIAQLMDKLIANALEFSTDNTPITVTLTAKHRHAELTISNFGPLLPEKMAEQIFESMVSVRQQKAQDKPHLGLGLYIARLITDFHRGSIKARDLQAPNKKGSESAVRDKSGVEILVSLPYIKD</sequence>
<dbReference type="PROSITE" id="PS50109">
    <property type="entry name" value="HIS_KIN"/>
    <property type="match status" value="1"/>
</dbReference>
<dbReference type="GO" id="GO:0016020">
    <property type="term" value="C:membrane"/>
    <property type="evidence" value="ECO:0007669"/>
    <property type="project" value="UniProtKB-SubCell"/>
</dbReference>
<evidence type="ECO:0000256" key="3">
    <source>
        <dbReference type="ARBA" id="ARBA00012438"/>
    </source>
</evidence>
<keyword evidence="7" id="KW-0472">Membrane</keyword>
<dbReference type="InterPro" id="IPR022510">
    <property type="entry name" value="Sortase_His-kinase"/>
</dbReference>
<dbReference type="Gene3D" id="6.10.340.10">
    <property type="match status" value="1"/>
</dbReference>
<comment type="catalytic activity">
    <reaction evidence="1">
        <text>ATP + protein L-histidine = ADP + protein N-phospho-L-histidine.</text>
        <dbReference type="EC" id="2.7.13.3"/>
    </reaction>
</comment>
<dbReference type="InterPro" id="IPR036890">
    <property type="entry name" value="HATPase_C_sf"/>
</dbReference>
<dbReference type="SUPFAM" id="SSF55874">
    <property type="entry name" value="ATPase domain of HSP90 chaperone/DNA topoisomerase II/histidine kinase"/>
    <property type="match status" value="1"/>
</dbReference>
<dbReference type="InterPro" id="IPR036097">
    <property type="entry name" value="HisK_dim/P_sf"/>
</dbReference>
<keyword evidence="7" id="KW-1133">Transmembrane helix</keyword>
<dbReference type="InterPro" id="IPR003661">
    <property type="entry name" value="HisK_dim/P_dom"/>
</dbReference>
<protein>
    <recommendedName>
        <fullName evidence="3">histidine kinase</fullName>
        <ecNumber evidence="3">2.7.13.3</ecNumber>
    </recommendedName>
</protein>
<evidence type="ECO:0000256" key="7">
    <source>
        <dbReference type="SAM" id="Phobius"/>
    </source>
</evidence>
<dbReference type="Pfam" id="PF02518">
    <property type="entry name" value="HATPase_c"/>
    <property type="match status" value="1"/>
</dbReference>
<dbReference type="InterPro" id="IPR003594">
    <property type="entry name" value="HATPase_dom"/>
</dbReference>
<dbReference type="CDD" id="cd09622">
    <property type="entry name" value="CBM9_like_HisKa"/>
    <property type="match status" value="1"/>
</dbReference>
<feature type="transmembrane region" description="Helical" evidence="7">
    <location>
        <begin position="77"/>
        <end position="96"/>
    </location>
</feature>
<feature type="transmembrane region" description="Helical" evidence="7">
    <location>
        <begin position="487"/>
        <end position="507"/>
    </location>
</feature>
<dbReference type="SUPFAM" id="SSF47384">
    <property type="entry name" value="Homodimeric domain of signal transducing histidine kinase"/>
    <property type="match status" value="1"/>
</dbReference>
<dbReference type="GO" id="GO:0000155">
    <property type="term" value="F:phosphorelay sensor kinase activity"/>
    <property type="evidence" value="ECO:0007669"/>
    <property type="project" value="InterPro"/>
</dbReference>
<accession>A0A1S6HJV2</accession>
<evidence type="ECO:0000259" key="8">
    <source>
        <dbReference type="PROSITE" id="PS50109"/>
    </source>
</evidence>
<comment type="subcellular location">
    <subcellularLocation>
        <location evidence="2">Membrane</location>
    </subcellularLocation>
</comment>
<keyword evidence="7" id="KW-0812">Transmembrane</keyword>
<dbReference type="SMART" id="SM00387">
    <property type="entry name" value="HATPase_c"/>
    <property type="match status" value="1"/>
</dbReference>
<evidence type="ECO:0000256" key="4">
    <source>
        <dbReference type="ARBA" id="ARBA00022553"/>
    </source>
</evidence>
<dbReference type="Gene3D" id="2.60.40.1190">
    <property type="match status" value="1"/>
</dbReference>
<dbReference type="Pfam" id="PF00512">
    <property type="entry name" value="HisKA"/>
    <property type="match status" value="1"/>
</dbReference>
<evidence type="ECO:0000259" key="9">
    <source>
        <dbReference type="PROSITE" id="PS50885"/>
    </source>
</evidence>
<dbReference type="AlphaFoldDB" id="A0A1S6HJV2"/>
<evidence type="ECO:0000313" key="10">
    <source>
        <dbReference type="EMBL" id="AQS35774.1"/>
    </source>
</evidence>
<dbReference type="SUPFAM" id="SSF49344">
    <property type="entry name" value="CBD9-like"/>
    <property type="match status" value="1"/>
</dbReference>
<reference evidence="10 11" key="1">
    <citation type="submission" date="2016-03" db="EMBL/GenBank/DDBJ databases">
        <title>Complete genome sequence of Shewanella psychrophila WP2, a deep sea bacterium isolated from west Pacific sediment.</title>
        <authorList>
            <person name="Xu G."/>
            <person name="Jian H."/>
        </authorList>
    </citation>
    <scope>NUCLEOTIDE SEQUENCE [LARGE SCALE GENOMIC DNA]</scope>
    <source>
        <strain evidence="10 11">WP2</strain>
    </source>
</reference>
<name>A0A1S6HJV2_9GAMM</name>
<dbReference type="KEGG" id="spsw:Sps_00576"/>
<keyword evidence="6 10" id="KW-0418">Kinase</keyword>
<dbReference type="EC" id="2.7.13.3" evidence="3"/>
<evidence type="ECO:0000256" key="2">
    <source>
        <dbReference type="ARBA" id="ARBA00004370"/>
    </source>
</evidence>
<dbReference type="PANTHER" id="PTHR43547">
    <property type="entry name" value="TWO-COMPONENT HISTIDINE KINASE"/>
    <property type="match status" value="1"/>
</dbReference>